<keyword evidence="5" id="KW-0653">Protein transport</keyword>
<dbReference type="GO" id="GO:0000973">
    <property type="term" value="P:post-transcriptional tethering of RNA polymerase II gene DNA at nuclear periphery"/>
    <property type="evidence" value="ECO:0007669"/>
    <property type="project" value="TreeGrafter"/>
</dbReference>
<dbReference type="AlphaFoldDB" id="A0AAP0SBS2"/>
<dbReference type="GO" id="GO:0034398">
    <property type="term" value="P:telomere tethering at nuclear periphery"/>
    <property type="evidence" value="ECO:0007669"/>
    <property type="project" value="TreeGrafter"/>
</dbReference>
<gene>
    <name evidence="10" type="ORF">L1049_019459</name>
</gene>
<name>A0AAP0SBS2_LIQFO</name>
<dbReference type="GO" id="GO:0006405">
    <property type="term" value="P:RNA export from nucleus"/>
    <property type="evidence" value="ECO:0007669"/>
    <property type="project" value="TreeGrafter"/>
</dbReference>
<dbReference type="GO" id="GO:0006606">
    <property type="term" value="P:protein import into nucleus"/>
    <property type="evidence" value="ECO:0007669"/>
    <property type="project" value="TreeGrafter"/>
</dbReference>
<dbReference type="PROSITE" id="PS51434">
    <property type="entry name" value="NUP_C"/>
    <property type="match status" value="1"/>
</dbReference>
<comment type="subcellular location">
    <subcellularLocation>
        <location evidence="1">Nucleus</location>
        <location evidence="1">Nuclear pore complex</location>
    </subcellularLocation>
</comment>
<evidence type="ECO:0000313" key="10">
    <source>
        <dbReference type="EMBL" id="KAK9291511.1"/>
    </source>
</evidence>
<organism evidence="10 11">
    <name type="scientific">Liquidambar formosana</name>
    <name type="common">Formosan gum</name>
    <dbReference type="NCBI Taxonomy" id="63359"/>
    <lineage>
        <taxon>Eukaryota</taxon>
        <taxon>Viridiplantae</taxon>
        <taxon>Streptophyta</taxon>
        <taxon>Embryophyta</taxon>
        <taxon>Tracheophyta</taxon>
        <taxon>Spermatophyta</taxon>
        <taxon>Magnoliopsida</taxon>
        <taxon>eudicotyledons</taxon>
        <taxon>Gunneridae</taxon>
        <taxon>Pentapetalae</taxon>
        <taxon>Saxifragales</taxon>
        <taxon>Altingiaceae</taxon>
        <taxon>Liquidambar</taxon>
    </lineage>
</organism>
<evidence type="ECO:0000256" key="3">
    <source>
        <dbReference type="ARBA" id="ARBA00022448"/>
    </source>
</evidence>
<dbReference type="InterPro" id="IPR007230">
    <property type="entry name" value="Nup98_auto-Pept-S59_dom"/>
</dbReference>
<evidence type="ECO:0000313" key="11">
    <source>
        <dbReference type="Proteomes" id="UP001415857"/>
    </source>
</evidence>
<dbReference type="GO" id="GO:0017056">
    <property type="term" value="F:structural constituent of nuclear pore"/>
    <property type="evidence" value="ECO:0007669"/>
    <property type="project" value="InterPro"/>
</dbReference>
<evidence type="ECO:0000256" key="4">
    <source>
        <dbReference type="ARBA" id="ARBA00022816"/>
    </source>
</evidence>
<dbReference type="GO" id="GO:0051028">
    <property type="term" value="P:mRNA transport"/>
    <property type="evidence" value="ECO:0007669"/>
    <property type="project" value="UniProtKB-KW"/>
</dbReference>
<protein>
    <recommendedName>
        <fullName evidence="9">Peptidase S59 domain-containing protein</fullName>
    </recommendedName>
</protein>
<dbReference type="GO" id="GO:0044614">
    <property type="term" value="C:nuclear pore cytoplasmic filaments"/>
    <property type="evidence" value="ECO:0007669"/>
    <property type="project" value="TreeGrafter"/>
</dbReference>
<comment type="caution">
    <text evidence="10">The sequence shown here is derived from an EMBL/GenBank/DDBJ whole genome shotgun (WGS) entry which is preliminary data.</text>
</comment>
<reference evidence="10 11" key="1">
    <citation type="journal article" date="2024" name="Plant J.">
        <title>Genome sequences and population genomics reveal climatic adaptation and genomic divergence between two closely related sweetgum species.</title>
        <authorList>
            <person name="Xu W.Q."/>
            <person name="Ren C.Q."/>
            <person name="Zhang X.Y."/>
            <person name="Comes H.P."/>
            <person name="Liu X.H."/>
            <person name="Li Y.G."/>
            <person name="Kettle C.J."/>
            <person name="Jalonen R."/>
            <person name="Gaisberger H."/>
            <person name="Ma Y.Z."/>
            <person name="Qiu Y.X."/>
        </authorList>
    </citation>
    <scope>NUCLEOTIDE SEQUENCE [LARGE SCALE GENOMIC DNA]</scope>
    <source>
        <strain evidence="10">Hangzhou</strain>
    </source>
</reference>
<keyword evidence="11" id="KW-1185">Reference proteome</keyword>
<keyword evidence="7" id="KW-0906">Nuclear pore complex</keyword>
<evidence type="ECO:0000256" key="8">
    <source>
        <dbReference type="ARBA" id="ARBA00023242"/>
    </source>
</evidence>
<comment type="similarity">
    <text evidence="2">Belongs to the nucleoporin GLFG family.</text>
</comment>
<sequence length="231" mass="26586">MSVLKDASTHMHEYVSGYFAENSAKSSMIPEQTRSVKLNLKPNGIHDYQPIQKGYKYITFTGHKSSEAATGCEHGADVEALVPKLQHPDYYTEPQIQELVDKERVESGFCCCVKNFLVGCYGYGSIIFLGGIDVWHLNLESLVQFNHREVIVCMDESKKPSVGHGLNKPTEVTLLNIKCFDKKRGEQYMDGPYVNKYREIAKEELILYVHGYFKNEPRLHRKLWNGFRKWE</sequence>
<evidence type="ECO:0000256" key="6">
    <source>
        <dbReference type="ARBA" id="ARBA00023010"/>
    </source>
</evidence>
<dbReference type="PANTHER" id="PTHR23198:SF6">
    <property type="entry name" value="NUCLEAR PORE COMPLEX PROTEIN NUP98-NUP96"/>
    <property type="match status" value="1"/>
</dbReference>
<dbReference type="GO" id="GO:0003723">
    <property type="term" value="F:RNA binding"/>
    <property type="evidence" value="ECO:0007669"/>
    <property type="project" value="TreeGrafter"/>
</dbReference>
<proteinExistence type="inferred from homology"/>
<accession>A0AAP0SBS2</accession>
<dbReference type="PANTHER" id="PTHR23198">
    <property type="entry name" value="NUCLEOPORIN"/>
    <property type="match status" value="1"/>
</dbReference>
<dbReference type="EMBL" id="JBBPBK010000001">
    <property type="protein sequence ID" value="KAK9291511.1"/>
    <property type="molecule type" value="Genomic_DNA"/>
</dbReference>
<evidence type="ECO:0000256" key="5">
    <source>
        <dbReference type="ARBA" id="ARBA00022927"/>
    </source>
</evidence>
<evidence type="ECO:0000256" key="1">
    <source>
        <dbReference type="ARBA" id="ARBA00004567"/>
    </source>
</evidence>
<feature type="domain" description="Peptidase S59" evidence="9">
    <location>
        <begin position="87"/>
        <end position="231"/>
    </location>
</feature>
<dbReference type="InterPro" id="IPR036903">
    <property type="entry name" value="Nup98_auto-Pept-S59_dom_sf"/>
</dbReference>
<dbReference type="SUPFAM" id="SSF82215">
    <property type="entry name" value="C-terminal autoproteolytic domain of nucleoporin nup98"/>
    <property type="match status" value="1"/>
</dbReference>
<keyword evidence="6" id="KW-0811">Translocation</keyword>
<evidence type="ECO:0000259" key="9">
    <source>
        <dbReference type="PROSITE" id="PS51434"/>
    </source>
</evidence>
<dbReference type="Gene3D" id="3.30.1610.10">
    <property type="entry name" value="Peptidase S59, nucleoporin"/>
    <property type="match status" value="1"/>
</dbReference>
<dbReference type="GO" id="GO:0008139">
    <property type="term" value="F:nuclear localization sequence binding"/>
    <property type="evidence" value="ECO:0007669"/>
    <property type="project" value="TreeGrafter"/>
</dbReference>
<evidence type="ECO:0000256" key="2">
    <source>
        <dbReference type="ARBA" id="ARBA00008926"/>
    </source>
</evidence>
<keyword evidence="8" id="KW-0539">Nucleus</keyword>
<evidence type="ECO:0000256" key="7">
    <source>
        <dbReference type="ARBA" id="ARBA00023132"/>
    </source>
</evidence>
<dbReference type="Proteomes" id="UP001415857">
    <property type="component" value="Unassembled WGS sequence"/>
</dbReference>
<dbReference type="InterPro" id="IPR037665">
    <property type="entry name" value="Nucleoporin_S59-like"/>
</dbReference>
<keyword evidence="4" id="KW-0509">mRNA transport</keyword>
<dbReference type="Pfam" id="PF04096">
    <property type="entry name" value="Nucleoporin2"/>
    <property type="match status" value="1"/>
</dbReference>
<keyword evidence="3" id="KW-0813">Transport</keyword>